<evidence type="ECO:0000313" key="3">
    <source>
        <dbReference type="EMBL" id="KFB77792.1"/>
    </source>
</evidence>
<accession>A0A080M919</accession>
<dbReference type="Proteomes" id="UP000021315">
    <property type="component" value="Unassembled WGS sequence"/>
</dbReference>
<dbReference type="SUPFAM" id="SSF56436">
    <property type="entry name" value="C-type lectin-like"/>
    <property type="match status" value="1"/>
</dbReference>
<keyword evidence="4" id="KW-1185">Reference proteome</keyword>
<keyword evidence="3" id="KW-0808">Transferase</keyword>
<dbReference type="InterPro" id="IPR051043">
    <property type="entry name" value="Sulfatase_Mod_Factor_Kinase"/>
</dbReference>
<dbReference type="InterPro" id="IPR016187">
    <property type="entry name" value="CTDL_fold"/>
</dbReference>
<dbReference type="EMBL" id="JDST02000017">
    <property type="protein sequence ID" value="KFB77792.1"/>
    <property type="molecule type" value="Genomic_DNA"/>
</dbReference>
<keyword evidence="3" id="KW-0418">Kinase</keyword>
<evidence type="ECO:0000259" key="2">
    <source>
        <dbReference type="Pfam" id="PF03781"/>
    </source>
</evidence>
<feature type="region of interest" description="Disordered" evidence="1">
    <location>
        <begin position="1"/>
        <end position="61"/>
    </location>
</feature>
<dbReference type="InterPro" id="IPR042095">
    <property type="entry name" value="SUMF_sf"/>
</dbReference>
<reference evidence="3" key="1">
    <citation type="submission" date="2014-02" db="EMBL/GenBank/DDBJ databases">
        <title>Expanding our view of genomic diversity in Candidatus Accumulibacter clades.</title>
        <authorList>
            <person name="Skennerton C.T."/>
            <person name="Barr J.J."/>
            <person name="Slater F.R."/>
            <person name="Bond P.L."/>
            <person name="Tyson G.W."/>
        </authorList>
    </citation>
    <scope>NUCLEOTIDE SEQUENCE [LARGE SCALE GENOMIC DNA]</scope>
</reference>
<sequence length="300" mass="34031">MTKEVACDDGKPDRQCNNPGDPPENLARSCPAIMATPPANSPAPAHAPDEHTQTSTHPARRTIVLPDLDWVDIPGGEFRYQQRQRRTLGTFRIARYPITNVQYQTFVDAGGYREERWWQDLQRPEPQPSRWPQGNRPRTNVDWYEAVAFARWLSAQLRYEVRLPTEEEWERAAGGPEGREYPWGVEYESGQANIDETARWGSEKVGGWYLGQTAAVGVYPHGASPEGVLDLSGNVWEWCLNQYDQPETIQPDTSGQSRVLRGGSWDYLAALARASRRDRNHPDYRVNDVGFRLVSSAPII</sequence>
<dbReference type="EC" id="2.7.11.1" evidence="3"/>
<dbReference type="STRING" id="1453999.AW06_001034"/>
<dbReference type="PANTHER" id="PTHR23150">
    <property type="entry name" value="SULFATASE MODIFYING FACTOR 1, 2"/>
    <property type="match status" value="1"/>
</dbReference>
<protein>
    <submittedName>
        <fullName evidence="3">Serine/threonine-protein kinase pkn1</fullName>
        <ecNumber evidence="3">2.7.11.1</ecNumber>
    </submittedName>
</protein>
<feature type="compositionally biased region" description="Basic and acidic residues" evidence="1">
    <location>
        <begin position="1"/>
        <end position="14"/>
    </location>
</feature>
<name>A0A080M919_9PROT</name>
<feature type="domain" description="Sulfatase-modifying factor enzyme-like" evidence="2">
    <location>
        <begin position="69"/>
        <end position="294"/>
    </location>
</feature>
<dbReference type="AlphaFoldDB" id="A0A080M919"/>
<proteinExistence type="predicted"/>
<dbReference type="GO" id="GO:0004674">
    <property type="term" value="F:protein serine/threonine kinase activity"/>
    <property type="evidence" value="ECO:0007669"/>
    <property type="project" value="UniProtKB-EC"/>
</dbReference>
<organism evidence="3 4">
    <name type="scientific">Candidatus Accumulibacter cognatus</name>
    <dbReference type="NCBI Taxonomy" id="2954383"/>
    <lineage>
        <taxon>Bacteria</taxon>
        <taxon>Pseudomonadati</taxon>
        <taxon>Pseudomonadota</taxon>
        <taxon>Betaproteobacteria</taxon>
        <taxon>Candidatus Accumulibacter</taxon>
    </lineage>
</organism>
<dbReference type="Pfam" id="PF03781">
    <property type="entry name" value="FGE-sulfatase"/>
    <property type="match status" value="1"/>
</dbReference>
<evidence type="ECO:0000313" key="4">
    <source>
        <dbReference type="Proteomes" id="UP000021315"/>
    </source>
</evidence>
<feature type="compositionally biased region" description="Low complexity" evidence="1">
    <location>
        <begin position="35"/>
        <end position="46"/>
    </location>
</feature>
<gene>
    <name evidence="3" type="primary">pkn1_4</name>
    <name evidence="3" type="ORF">AW06_001034</name>
</gene>
<dbReference type="PANTHER" id="PTHR23150:SF19">
    <property type="entry name" value="FORMYLGLYCINE-GENERATING ENZYME"/>
    <property type="match status" value="1"/>
</dbReference>
<comment type="caution">
    <text evidence="3">The sequence shown here is derived from an EMBL/GenBank/DDBJ whole genome shotgun (WGS) entry which is preliminary data.</text>
</comment>
<dbReference type="InterPro" id="IPR005532">
    <property type="entry name" value="SUMF_dom"/>
</dbReference>
<dbReference type="GO" id="GO:0120147">
    <property type="term" value="F:formylglycine-generating oxidase activity"/>
    <property type="evidence" value="ECO:0007669"/>
    <property type="project" value="TreeGrafter"/>
</dbReference>
<dbReference type="Gene3D" id="3.90.1580.10">
    <property type="entry name" value="paralog of FGE (formylglycine-generating enzyme)"/>
    <property type="match status" value="1"/>
</dbReference>
<evidence type="ECO:0000256" key="1">
    <source>
        <dbReference type="SAM" id="MobiDB-lite"/>
    </source>
</evidence>